<sequence>MSDVTPSSMILRVPKKAIGVCLIIGVVVIWVASAELIQAIFDNKFKKPLFLTYFSNTLFSIYLLGLVIVPRWRRSLFKKYKSSTSTTVENSPEGSNSDISEEDQTTPFQQQPPVAEQLVDFRLTIKTAFIVCPLWLLANLTYNYSLLYTSVSSNTVINSTSSLFTFIIGLFVGIDSFSLSRFLAIGVCIGGVAMVTYSDEQGPDGSFPLLGNMLTLAAAFLYGVYTTVLKVFIPEGETIVPTPLLFGFVGFINSILVWPLFFVAHFSGVETIELPDWKVFLALLLNGLIGTVLSDTLWALSVILTSPIVVTIGLSLTIPFALVTDIVIGKKFITQIKALYWVGAVFVICSFLLVNFSYFYWGRLKAVDQPEPYRRIKELWNKRYSSMTNETIQDFEMKQ</sequence>
<dbReference type="PANTHER" id="PTHR23051:SF0">
    <property type="entry name" value="SOLUTE CARRIER FAMILY 35 MEMBER F5"/>
    <property type="match status" value="1"/>
</dbReference>
<accession>A0AAW2ZIS4</accession>
<dbReference type="PANTHER" id="PTHR23051">
    <property type="entry name" value="SOLUTE CARRIER FAMILY 35, MEMBER F5"/>
    <property type="match status" value="1"/>
</dbReference>
<feature type="compositionally biased region" description="Polar residues" evidence="5">
    <location>
        <begin position="85"/>
        <end position="98"/>
    </location>
</feature>
<evidence type="ECO:0000256" key="3">
    <source>
        <dbReference type="ARBA" id="ARBA00022989"/>
    </source>
</evidence>
<evidence type="ECO:0000313" key="7">
    <source>
        <dbReference type="EMBL" id="KAL0488873.1"/>
    </source>
</evidence>
<comment type="caution">
    <text evidence="7">The sequence shown here is derived from an EMBL/GenBank/DDBJ whole genome shotgun (WGS) entry which is preliminary data.</text>
</comment>
<feature type="transmembrane region" description="Helical" evidence="6">
    <location>
        <begin position="17"/>
        <end position="41"/>
    </location>
</feature>
<feature type="transmembrane region" description="Helical" evidence="6">
    <location>
        <begin position="162"/>
        <end position="195"/>
    </location>
</feature>
<keyword evidence="3 6" id="KW-1133">Transmembrane helix</keyword>
<gene>
    <name evidence="7" type="ORF">AKO1_013541</name>
</gene>
<keyword evidence="8" id="KW-1185">Reference proteome</keyword>
<keyword evidence="2 6" id="KW-0812">Transmembrane</keyword>
<dbReference type="SUPFAM" id="SSF103481">
    <property type="entry name" value="Multidrug resistance efflux transporter EmrE"/>
    <property type="match status" value="1"/>
</dbReference>
<feature type="transmembrane region" description="Helical" evidence="6">
    <location>
        <begin position="245"/>
        <end position="267"/>
    </location>
</feature>
<evidence type="ECO:0000313" key="8">
    <source>
        <dbReference type="Proteomes" id="UP001431209"/>
    </source>
</evidence>
<name>A0AAW2ZIS4_9EUKA</name>
<keyword evidence="4 6" id="KW-0472">Membrane</keyword>
<reference evidence="7 8" key="1">
    <citation type="submission" date="2024-03" db="EMBL/GenBank/DDBJ databases">
        <title>The Acrasis kona genome and developmental transcriptomes reveal deep origins of eukaryotic multicellular pathways.</title>
        <authorList>
            <person name="Sheikh S."/>
            <person name="Fu C.-J."/>
            <person name="Brown M.W."/>
            <person name="Baldauf S.L."/>
        </authorList>
    </citation>
    <scope>NUCLEOTIDE SEQUENCE [LARGE SCALE GENOMIC DNA]</scope>
    <source>
        <strain evidence="7 8">ATCC MYA-3509</strain>
    </source>
</reference>
<feature type="region of interest" description="Disordered" evidence="5">
    <location>
        <begin position="85"/>
        <end position="110"/>
    </location>
</feature>
<comment type="subcellular location">
    <subcellularLocation>
        <location evidence="1">Membrane</location>
        <topology evidence="1">Multi-pass membrane protein</topology>
    </subcellularLocation>
</comment>
<dbReference type="EMBL" id="JAOPGA020001485">
    <property type="protein sequence ID" value="KAL0488873.1"/>
    <property type="molecule type" value="Genomic_DNA"/>
</dbReference>
<feature type="transmembrane region" description="Helical" evidence="6">
    <location>
        <begin position="53"/>
        <end position="72"/>
    </location>
</feature>
<evidence type="ECO:0000256" key="4">
    <source>
        <dbReference type="ARBA" id="ARBA00023136"/>
    </source>
</evidence>
<protein>
    <submittedName>
        <fullName evidence="7">Vacuolar membrane protein</fullName>
    </submittedName>
</protein>
<feature type="transmembrane region" description="Helical" evidence="6">
    <location>
        <begin position="306"/>
        <end position="327"/>
    </location>
</feature>
<evidence type="ECO:0000256" key="5">
    <source>
        <dbReference type="SAM" id="MobiDB-lite"/>
    </source>
</evidence>
<feature type="transmembrane region" description="Helical" evidence="6">
    <location>
        <begin position="339"/>
        <end position="361"/>
    </location>
</feature>
<evidence type="ECO:0000256" key="6">
    <source>
        <dbReference type="SAM" id="Phobius"/>
    </source>
</evidence>
<dbReference type="GO" id="GO:0016020">
    <property type="term" value="C:membrane"/>
    <property type="evidence" value="ECO:0007669"/>
    <property type="project" value="UniProtKB-SubCell"/>
</dbReference>
<dbReference type="Proteomes" id="UP001431209">
    <property type="component" value="Unassembled WGS sequence"/>
</dbReference>
<feature type="transmembrane region" description="Helical" evidence="6">
    <location>
        <begin position="279"/>
        <end position="300"/>
    </location>
</feature>
<evidence type="ECO:0000256" key="1">
    <source>
        <dbReference type="ARBA" id="ARBA00004141"/>
    </source>
</evidence>
<dbReference type="InterPro" id="IPR037185">
    <property type="entry name" value="EmrE-like"/>
</dbReference>
<dbReference type="AlphaFoldDB" id="A0AAW2ZIS4"/>
<feature type="transmembrane region" description="Helical" evidence="6">
    <location>
        <begin position="123"/>
        <end position="142"/>
    </location>
</feature>
<evidence type="ECO:0000256" key="2">
    <source>
        <dbReference type="ARBA" id="ARBA00022692"/>
    </source>
</evidence>
<organism evidence="7 8">
    <name type="scientific">Acrasis kona</name>
    <dbReference type="NCBI Taxonomy" id="1008807"/>
    <lineage>
        <taxon>Eukaryota</taxon>
        <taxon>Discoba</taxon>
        <taxon>Heterolobosea</taxon>
        <taxon>Tetramitia</taxon>
        <taxon>Eutetramitia</taxon>
        <taxon>Acrasidae</taxon>
        <taxon>Acrasis</taxon>
    </lineage>
</organism>
<feature type="transmembrane region" description="Helical" evidence="6">
    <location>
        <begin position="207"/>
        <end position="225"/>
    </location>
</feature>
<proteinExistence type="predicted"/>